<evidence type="ECO:0000313" key="4">
    <source>
        <dbReference type="Proteomes" id="UP000076476"/>
    </source>
</evidence>
<name>A0A165YR69_9BACI</name>
<proteinExistence type="predicted"/>
<feature type="domain" description="Ferric siderophore reductase C-terminal" evidence="2">
    <location>
        <begin position="225"/>
        <end position="245"/>
    </location>
</feature>
<feature type="domain" description="Aerobactin siderophore biosynthesis IucA/IucC-like C-terminal" evidence="1">
    <location>
        <begin position="59"/>
        <end position="173"/>
    </location>
</feature>
<organism evidence="3 4">
    <name type="scientific">Aeribacillus pallidus</name>
    <dbReference type="NCBI Taxonomy" id="33936"/>
    <lineage>
        <taxon>Bacteria</taxon>
        <taxon>Bacillati</taxon>
        <taxon>Bacillota</taxon>
        <taxon>Bacilli</taxon>
        <taxon>Bacillales</taxon>
        <taxon>Bacillaceae</taxon>
        <taxon>Aeribacillus</taxon>
    </lineage>
</organism>
<dbReference type="RefSeq" id="WP_082829501.1">
    <property type="nucleotide sequence ID" value="NZ_LVHY01000098.1"/>
</dbReference>
<dbReference type="InterPro" id="IPR022770">
    <property type="entry name" value="IucA/IucC-like_C"/>
</dbReference>
<dbReference type="Pfam" id="PF06276">
    <property type="entry name" value="FhuF"/>
    <property type="match status" value="1"/>
</dbReference>
<protein>
    <recommendedName>
        <fullName evidence="5">Aerobactin siderophore biosynthesis IucA/IucC-like C-terminal domain-containing protein</fullName>
    </recommendedName>
</protein>
<reference evidence="3 4" key="1">
    <citation type="submission" date="2016-04" db="EMBL/GenBank/DDBJ databases">
        <title>Draft genome sequence of Aeribacillus pallidus 8m3 from petroleum reservoir.</title>
        <authorList>
            <person name="Poltaraus A.B."/>
            <person name="Nazina T.N."/>
            <person name="Tourova T.P."/>
            <person name="Malakho S.M."/>
            <person name="Korshunova A.V."/>
            <person name="Sokolova D.S."/>
        </authorList>
    </citation>
    <scope>NUCLEOTIDE SEQUENCE [LARGE SCALE GENOMIC DNA]</scope>
    <source>
        <strain evidence="3 4">8m3</strain>
    </source>
</reference>
<accession>A0A163ZP55</accession>
<dbReference type="EMBL" id="LWBR01000010">
    <property type="protein sequence ID" value="KZN97365.1"/>
    <property type="molecule type" value="Genomic_DNA"/>
</dbReference>
<evidence type="ECO:0000259" key="2">
    <source>
        <dbReference type="Pfam" id="PF11575"/>
    </source>
</evidence>
<comment type="caution">
    <text evidence="3">The sequence shown here is derived from an EMBL/GenBank/DDBJ whole genome shotgun (WGS) entry which is preliminary data.</text>
</comment>
<dbReference type="GO" id="GO:0003824">
    <property type="term" value="F:catalytic activity"/>
    <property type="evidence" value="ECO:0007669"/>
    <property type="project" value="UniProtKB-ARBA"/>
</dbReference>
<gene>
    <name evidence="3" type="ORF">AZI98_03665</name>
</gene>
<dbReference type="STRING" id="33936.AZI98_03665"/>
<keyword evidence="4" id="KW-1185">Reference proteome</keyword>
<dbReference type="Proteomes" id="UP000076476">
    <property type="component" value="Unassembled WGS sequence"/>
</dbReference>
<sequence>MGKLTFDEIKVLSKFRYSEAKRATDSSIDMEELLKPEKLQLFLKNIQPKFNAPLYVAGSMFIKRYAFLAALALYTMTMFDKALKVDIKNLVLITDDEDPLWLPGFYFKSNEVTIAPQERKKWRDEMLTLLFKENITRLLQVVSTEAKISKWILWENVAIYIFWMYETLLNEKQHEDKHEKIKEDFIYCVKEAKGELFGDFNRNPLKKFFGPKTYSDQYDDYIRKRKTCCLFYLTDDEGKKCRTCPNVSECTIKK</sequence>
<evidence type="ECO:0008006" key="5">
    <source>
        <dbReference type="Google" id="ProtNLM"/>
    </source>
</evidence>
<accession>A0A165YR69</accession>
<evidence type="ECO:0000313" key="3">
    <source>
        <dbReference type="EMBL" id="KZN97365.1"/>
    </source>
</evidence>
<dbReference type="InterPro" id="IPR024726">
    <property type="entry name" value="FhuF_C"/>
</dbReference>
<evidence type="ECO:0000259" key="1">
    <source>
        <dbReference type="Pfam" id="PF06276"/>
    </source>
</evidence>
<dbReference type="GO" id="GO:0051537">
    <property type="term" value="F:2 iron, 2 sulfur cluster binding"/>
    <property type="evidence" value="ECO:0007669"/>
    <property type="project" value="InterPro"/>
</dbReference>
<dbReference type="AlphaFoldDB" id="A0A165YR69"/>
<dbReference type="OrthoDB" id="5870636at2"/>
<dbReference type="Pfam" id="PF11575">
    <property type="entry name" value="FhuF_C"/>
    <property type="match status" value="1"/>
</dbReference>